<keyword evidence="6 8" id="KW-0472">Membrane</keyword>
<dbReference type="InterPro" id="IPR039426">
    <property type="entry name" value="TonB-dep_rcpt-like"/>
</dbReference>
<dbReference type="EMBL" id="JACOIJ010000005">
    <property type="protein sequence ID" value="MBD1428780.1"/>
    <property type="molecule type" value="Genomic_DNA"/>
</dbReference>
<dbReference type="Gene3D" id="2.40.170.20">
    <property type="entry name" value="TonB-dependent receptor, beta-barrel domain"/>
    <property type="match status" value="1"/>
</dbReference>
<dbReference type="Proteomes" id="UP000651271">
    <property type="component" value="Unassembled WGS sequence"/>
</dbReference>
<evidence type="ECO:0000256" key="1">
    <source>
        <dbReference type="ARBA" id="ARBA00004571"/>
    </source>
</evidence>
<protein>
    <submittedName>
        <fullName evidence="12">TonB-dependent receptor</fullName>
    </submittedName>
</protein>
<dbReference type="InterPro" id="IPR023996">
    <property type="entry name" value="TonB-dep_OMP_SusC/RagA"/>
</dbReference>
<evidence type="ECO:0000256" key="5">
    <source>
        <dbReference type="ARBA" id="ARBA00023077"/>
    </source>
</evidence>
<keyword evidence="4 8" id="KW-0812">Transmembrane</keyword>
<evidence type="ECO:0000256" key="4">
    <source>
        <dbReference type="ARBA" id="ARBA00022692"/>
    </source>
</evidence>
<feature type="domain" description="TonB-dependent receptor-like beta-barrel" evidence="10">
    <location>
        <begin position="563"/>
        <end position="1124"/>
    </location>
</feature>
<dbReference type="Pfam" id="PF00593">
    <property type="entry name" value="TonB_dep_Rec_b-barrel"/>
    <property type="match status" value="1"/>
</dbReference>
<dbReference type="InterPro" id="IPR000531">
    <property type="entry name" value="Beta-barrel_TonB"/>
</dbReference>
<accession>A0ABR7YBV9</accession>
<comment type="caution">
    <text evidence="12">The sequence shown here is derived from an EMBL/GenBank/DDBJ whole genome shotgun (WGS) entry which is preliminary data.</text>
</comment>
<evidence type="ECO:0000313" key="13">
    <source>
        <dbReference type="Proteomes" id="UP000651271"/>
    </source>
</evidence>
<dbReference type="NCBIfam" id="TIGR04057">
    <property type="entry name" value="SusC_RagA_signa"/>
    <property type="match status" value="1"/>
</dbReference>
<keyword evidence="5 9" id="KW-0798">TonB box</keyword>
<organism evidence="12 13">
    <name type="scientific">Sphingobacterium litopenaei</name>
    <dbReference type="NCBI Taxonomy" id="2763500"/>
    <lineage>
        <taxon>Bacteria</taxon>
        <taxon>Pseudomonadati</taxon>
        <taxon>Bacteroidota</taxon>
        <taxon>Sphingobacteriia</taxon>
        <taxon>Sphingobacteriales</taxon>
        <taxon>Sphingobacteriaceae</taxon>
        <taxon>Sphingobacterium</taxon>
    </lineage>
</organism>
<dbReference type="Gene3D" id="2.170.130.10">
    <property type="entry name" value="TonB-dependent receptor, plug domain"/>
    <property type="match status" value="1"/>
</dbReference>
<dbReference type="InterPro" id="IPR008969">
    <property type="entry name" value="CarboxyPept-like_regulatory"/>
</dbReference>
<evidence type="ECO:0000256" key="9">
    <source>
        <dbReference type="RuleBase" id="RU003357"/>
    </source>
</evidence>
<reference evidence="12 13" key="1">
    <citation type="submission" date="2020-08" db="EMBL/GenBank/DDBJ databases">
        <title>Sphingobacterium sp. DN04309 isolated from aquaculture water.</title>
        <authorList>
            <person name="Zhang M."/>
        </authorList>
    </citation>
    <scope>NUCLEOTIDE SEQUENCE [LARGE SCALE GENOMIC DNA]</scope>
    <source>
        <strain evidence="12 13">DN04309</strain>
    </source>
</reference>
<keyword evidence="2 8" id="KW-0813">Transport</keyword>
<dbReference type="PROSITE" id="PS52016">
    <property type="entry name" value="TONB_DEPENDENT_REC_3"/>
    <property type="match status" value="1"/>
</dbReference>
<name>A0ABR7YBV9_9SPHI</name>
<dbReference type="InterPro" id="IPR036942">
    <property type="entry name" value="Beta-barrel_TonB_sf"/>
</dbReference>
<gene>
    <name evidence="12" type="ORF">H8B04_04205</name>
</gene>
<dbReference type="SUPFAM" id="SSF56935">
    <property type="entry name" value="Porins"/>
    <property type="match status" value="1"/>
</dbReference>
<comment type="similarity">
    <text evidence="8 9">Belongs to the TonB-dependent receptor family.</text>
</comment>
<comment type="subcellular location">
    <subcellularLocation>
        <location evidence="1 8">Cell outer membrane</location>
        <topology evidence="1 8">Multi-pass membrane protein</topology>
    </subcellularLocation>
</comment>
<dbReference type="SUPFAM" id="SSF49464">
    <property type="entry name" value="Carboxypeptidase regulatory domain-like"/>
    <property type="match status" value="1"/>
</dbReference>
<feature type="domain" description="TonB-dependent receptor plug" evidence="11">
    <location>
        <begin position="220"/>
        <end position="324"/>
    </location>
</feature>
<evidence type="ECO:0000256" key="6">
    <source>
        <dbReference type="ARBA" id="ARBA00023136"/>
    </source>
</evidence>
<dbReference type="InterPro" id="IPR012910">
    <property type="entry name" value="Plug_dom"/>
</dbReference>
<dbReference type="Pfam" id="PF07715">
    <property type="entry name" value="Plug"/>
    <property type="match status" value="1"/>
</dbReference>
<evidence type="ECO:0000256" key="8">
    <source>
        <dbReference type="PROSITE-ProRule" id="PRU01360"/>
    </source>
</evidence>
<keyword evidence="13" id="KW-1185">Reference proteome</keyword>
<dbReference type="InterPro" id="IPR037066">
    <property type="entry name" value="Plug_dom_sf"/>
</dbReference>
<keyword evidence="3 8" id="KW-1134">Transmembrane beta strand</keyword>
<evidence type="ECO:0000256" key="2">
    <source>
        <dbReference type="ARBA" id="ARBA00022448"/>
    </source>
</evidence>
<proteinExistence type="inferred from homology"/>
<sequence>MKKNSHAYTHVPIAYYFKCLIMLKLIVVFITAFAANLMANESFAQDYVTLKYREAKLKNILTDIEKQTDVAFIYNEDAVKNVRIENIAVERKKWKEFLLPILSKNSLQIEYISNDRAVIKASKAVQTTVVTGIVRDKNNNPLSNVSVKQVNGTKSTLTDAEGKFALETTGSNIVLNFSSVGFLAKELPAEQGLMQIVLEEDLAQLDEVVVVGYGTQKRINLTGSVSTISGSELENRPVVNATQSLQGAMPGLNVSVNGATKPGQSFKLNVRGTGNLSGSDQPYVLVDGLEMSLADVNPSDIENISVLKDASAGAIYGSRAAYGVILVTTKSGKAGRKQINFTSNTGFTTPIRLPDMVNSVEFANYFNEATFNALGTRQYSEEKIALLQQYINDPTSVSIFPEVSNNTYGSWENSANGVANTNWFDLHYKPYAMRQNYNVNLSGGNEGTQFFVSGGLYDEGGSLRYADINYNRYNFNVSVNSQLTDFIKVKSNVKYTQNANKTPLAGYEDMFFHNLARMRPNVSPYDFYGNWNEQSMIPYLQSGSEGKTNNGTLVLLGGLEITPLKNWKVFADLNFRRSNYDGSTLKLPGTIYGIDGTPISVNRSEYNIPLTGSFSRTMSEQNYITPNIYTNYKIQFDKHQIDLTAGFQQEYMQYKELTSSATELISFDRPGTDLATGTKSSNEARNHWATRGFFARVNYNFANKYLLEVNGRYDGSSRFAASQRWGFFPSISAGYNISEEDFFKDNVSWIDQLKIRGSYGNLGNQAGANMYAYLESMNIIIPGPGTGGRYYFGNDRESYIQAPAAFNPLITWEKVQSMNIGADFTMLNQRLSGTLEWYQRNTRDMLGPSRDVADMFGATAPQTNNADLQTRGWEISLKWRDRINDDWSYDVGMMLTDYKSIVTKYQNPTNFNPGGAWYEGKEVGEIWGYTAHGLLKTEEEANAYNQLNRSYLSARDWVVGDVKYEDINGDGKIDIGANRLGDMGDYSIIGNSSPRYNFSISGGLTWKDWSMNMLWQGVGKQNYLPAALDAYFWGSGSLAQVTVFQQHLDYYTPENPDAYFPNPYASPVGAISSYTNKTQSPSSRYVQNASFIRLKNLTLQYSVPNEVSKRIGINRLSVFGSGENLLTFTKLVKMFDPETLAGGSGTGKMYPLSKVYSFGVNLTF</sequence>
<keyword evidence="12" id="KW-0675">Receptor</keyword>
<dbReference type="Gene3D" id="2.60.40.1120">
    <property type="entry name" value="Carboxypeptidase-like, regulatory domain"/>
    <property type="match status" value="1"/>
</dbReference>
<evidence type="ECO:0000313" key="12">
    <source>
        <dbReference type="EMBL" id="MBD1428780.1"/>
    </source>
</evidence>
<dbReference type="NCBIfam" id="TIGR04056">
    <property type="entry name" value="OMP_RagA_SusC"/>
    <property type="match status" value="1"/>
</dbReference>
<evidence type="ECO:0000256" key="7">
    <source>
        <dbReference type="ARBA" id="ARBA00023237"/>
    </source>
</evidence>
<evidence type="ECO:0000256" key="3">
    <source>
        <dbReference type="ARBA" id="ARBA00022452"/>
    </source>
</evidence>
<dbReference type="Pfam" id="PF13715">
    <property type="entry name" value="CarbopepD_reg_2"/>
    <property type="match status" value="1"/>
</dbReference>
<evidence type="ECO:0000259" key="11">
    <source>
        <dbReference type="Pfam" id="PF07715"/>
    </source>
</evidence>
<dbReference type="InterPro" id="IPR023997">
    <property type="entry name" value="TonB-dep_OMP_SusC/RagA_CS"/>
</dbReference>
<evidence type="ECO:0000259" key="10">
    <source>
        <dbReference type="Pfam" id="PF00593"/>
    </source>
</evidence>
<keyword evidence="7 8" id="KW-0998">Cell outer membrane</keyword>